<dbReference type="STRING" id="690850.Desaf_2017"/>
<evidence type="ECO:0000259" key="1">
    <source>
        <dbReference type="Pfam" id="PF14742"/>
    </source>
</evidence>
<dbReference type="InterPro" id="IPR012341">
    <property type="entry name" value="6hp_glycosidase-like_sf"/>
</dbReference>
<evidence type="ECO:0000313" key="4">
    <source>
        <dbReference type="Proteomes" id="UP000007844"/>
    </source>
</evidence>
<keyword evidence="4" id="KW-1185">Reference proteome</keyword>
<dbReference type="HOGENOM" id="CLU_019216_1_0_7"/>
<feature type="domain" description="Mannosylglycerate hydrolase MGH1-like glycoside hydrolase" evidence="2">
    <location>
        <begin position="305"/>
        <end position="606"/>
    </location>
</feature>
<dbReference type="Pfam" id="PF14742">
    <property type="entry name" value="GDE_N_bis"/>
    <property type="match status" value="1"/>
</dbReference>
<dbReference type="EMBL" id="CP003221">
    <property type="protein sequence ID" value="EGJ50346.1"/>
    <property type="molecule type" value="Genomic_DNA"/>
</dbReference>
<organism evidence="3 4">
    <name type="scientific">Desulfocurvibacter africanus subsp. africanus str. Walvis Bay</name>
    <dbReference type="NCBI Taxonomy" id="690850"/>
    <lineage>
        <taxon>Bacteria</taxon>
        <taxon>Pseudomonadati</taxon>
        <taxon>Thermodesulfobacteriota</taxon>
        <taxon>Desulfovibrionia</taxon>
        <taxon>Desulfovibrionales</taxon>
        <taxon>Desulfovibrionaceae</taxon>
        <taxon>Desulfocurvibacter</taxon>
    </lineage>
</organism>
<dbReference type="KEGG" id="daf:Desaf_2017"/>
<dbReference type="Pfam" id="PF22422">
    <property type="entry name" value="MGH1-like_GH"/>
    <property type="match status" value="1"/>
</dbReference>
<evidence type="ECO:0000259" key="2">
    <source>
        <dbReference type="Pfam" id="PF22422"/>
    </source>
</evidence>
<sequence length="721" mass="80856">MAEVIQIGQQYYVLATAARADSSRRVLKHGDTFAVFDRYGDILPLGLGEEGVYHEGTRFVSRQELLIDGKRPLILSSNIQDDNSLFSADLTNPDLVEGRASMLARGTVHIMRSRFLYDGACHEAIRLSNFGEEEAEFSLSLILDADFVDMFEVRGIHRESRGRFLPLETSGDRLSLGYEGLDGLTRTVRSVFTVAPERFEGGEAIFPLRLAPKEQAHIGQTIVCESGTPKSSIPSFETAYRHVKASHRRICEEGCGVESDNDLFNNFLTRSLADLRMLMTSMDDAFYPYAGIPWFSTPFGRDGIITALESLWLNPGNARGVLTFLARTQAADFSAVQDAEPGKILHEARKGEMANTGEVPFGNYYGSIDSTPLFVMLAGEYLRRTGDLAYIQSLWPHVERALEWIDKHGDADGDGFVEYYKRSERGLRNQGWKDSEDSVFHEDGRLAEGSIALCEVQAYVYGAKNEAAYIAETSGRRAEAMRLRAEAYEMQRRFEATFWDEELGVYVLALDGEKRPCRVKSSNAGQCLLTGIASEERARRLESELLSQEFYSGWGVRTIASDQPRYNPMSYHDGSIWPHDNALIAYGLSRYGLRKGPVRMLEDMFRVGLYVDQQRLPELFCGFHRRSGEGPTLYPVACAPQAWASATPFHLLQACLGLNVDAVARTVTLDRPELPEFIGRIRMRNLRVGQARLDLVLTRQAGDVGAYLERREGDVTLRILK</sequence>
<proteinExistence type="predicted"/>
<dbReference type="GO" id="GO:0005975">
    <property type="term" value="P:carbohydrate metabolic process"/>
    <property type="evidence" value="ECO:0007669"/>
    <property type="project" value="InterPro"/>
</dbReference>
<dbReference type="eggNOG" id="COG3408">
    <property type="taxonomic scope" value="Bacteria"/>
</dbReference>
<reference evidence="3 4" key="1">
    <citation type="journal article" date="2011" name="J. Bacteriol.">
        <title>Genome sequence of the mercury-methylating and pleomorphic Desulfovibrio africanus Strain Walvis Bay.</title>
        <authorList>
            <person name="Brown S.D."/>
            <person name="Wall J.D."/>
            <person name="Kucken A.M."/>
            <person name="Gilmour C.C."/>
            <person name="Podar M."/>
            <person name="Brandt C.C."/>
            <person name="Teshima H."/>
            <person name="Detter J.C."/>
            <person name="Han C.S."/>
            <person name="Land M.L."/>
            <person name="Lucas S."/>
            <person name="Han J."/>
            <person name="Pennacchio L."/>
            <person name="Nolan M."/>
            <person name="Pitluck S."/>
            <person name="Woyke T."/>
            <person name="Goodwin L."/>
            <person name="Palumbo A.V."/>
            <person name="Elias D.A."/>
        </authorList>
    </citation>
    <scope>NUCLEOTIDE SEQUENCE [LARGE SCALE GENOMIC DNA]</scope>
    <source>
        <strain evidence="3 4">Walvis Bay</strain>
    </source>
</reference>
<dbReference type="InterPro" id="IPR054491">
    <property type="entry name" value="MGH1-like_GH"/>
</dbReference>
<accession>F3Z3H4</accession>
<dbReference type="RefSeq" id="WP_014260092.1">
    <property type="nucleotide sequence ID" value="NC_016629.1"/>
</dbReference>
<gene>
    <name evidence="3" type="ORF">Desaf_2017</name>
</gene>
<evidence type="ECO:0000313" key="3">
    <source>
        <dbReference type="EMBL" id="EGJ50346.1"/>
    </source>
</evidence>
<feature type="domain" description="Putative glycogen debranching enzyme N-terminal" evidence="1">
    <location>
        <begin position="27"/>
        <end position="219"/>
    </location>
</feature>
<dbReference type="SUPFAM" id="SSF48208">
    <property type="entry name" value="Six-hairpin glycosidases"/>
    <property type="match status" value="1"/>
</dbReference>
<name>F3Z3H4_DESAF</name>
<protein>
    <submittedName>
        <fullName evidence="3">Amylo-alpha-16-glucosidase</fullName>
    </submittedName>
</protein>
<dbReference type="InterPro" id="IPR032856">
    <property type="entry name" value="GDE_N_bis"/>
</dbReference>
<dbReference type="AlphaFoldDB" id="F3Z3H4"/>
<dbReference type="Proteomes" id="UP000007844">
    <property type="component" value="Chromosome"/>
</dbReference>
<dbReference type="InterPro" id="IPR008928">
    <property type="entry name" value="6-hairpin_glycosidase_sf"/>
</dbReference>
<dbReference type="Gene3D" id="1.50.10.10">
    <property type="match status" value="1"/>
</dbReference>